<evidence type="ECO:0000313" key="1">
    <source>
        <dbReference type="EMBL" id="KAI4467560.1"/>
    </source>
</evidence>
<reference evidence="1" key="1">
    <citation type="submission" date="2022-04" db="EMBL/GenBank/DDBJ databases">
        <title>Chromosome-scale genome assembly of Holotrichia oblita Faldermann.</title>
        <authorList>
            <person name="Rongchong L."/>
        </authorList>
    </citation>
    <scope>NUCLEOTIDE SEQUENCE</scope>
    <source>
        <strain evidence="1">81SQS9</strain>
    </source>
</reference>
<dbReference type="Proteomes" id="UP001056778">
    <property type="component" value="Chromosome 2"/>
</dbReference>
<comment type="caution">
    <text evidence="1">The sequence shown here is derived from an EMBL/GenBank/DDBJ whole genome shotgun (WGS) entry which is preliminary data.</text>
</comment>
<evidence type="ECO:0000313" key="2">
    <source>
        <dbReference type="Proteomes" id="UP001056778"/>
    </source>
</evidence>
<organism evidence="1 2">
    <name type="scientific">Holotrichia oblita</name>
    <name type="common">Chafer beetle</name>
    <dbReference type="NCBI Taxonomy" id="644536"/>
    <lineage>
        <taxon>Eukaryota</taxon>
        <taxon>Metazoa</taxon>
        <taxon>Ecdysozoa</taxon>
        <taxon>Arthropoda</taxon>
        <taxon>Hexapoda</taxon>
        <taxon>Insecta</taxon>
        <taxon>Pterygota</taxon>
        <taxon>Neoptera</taxon>
        <taxon>Endopterygota</taxon>
        <taxon>Coleoptera</taxon>
        <taxon>Polyphaga</taxon>
        <taxon>Scarabaeiformia</taxon>
        <taxon>Scarabaeidae</taxon>
        <taxon>Melolonthinae</taxon>
        <taxon>Holotrichia</taxon>
    </lineage>
</organism>
<proteinExistence type="predicted"/>
<gene>
    <name evidence="1" type="ORF">MML48_2g00014326</name>
</gene>
<dbReference type="EMBL" id="CM043016">
    <property type="protein sequence ID" value="KAI4467560.1"/>
    <property type="molecule type" value="Genomic_DNA"/>
</dbReference>
<accession>A0ACB9TLK2</accession>
<keyword evidence="2" id="KW-1185">Reference proteome</keyword>
<protein>
    <submittedName>
        <fullName evidence="1">Uncharacterized protein</fullName>
    </submittedName>
</protein>
<sequence length="295" mass="33658">MIQVSPFNCTLGLFKAAANILKPNALMITYHPLAFDGVIEPQSNKDFDLELKSKNPEWGIRDLTDLKKIGNKNGIEFQQLYNLPANNNRRKISYPASERNRNFILNVLQEYLNPLQNGHVLEIGSGTGQHISYFATFFPHLKFQPSEYEENLFDSIKAYAEEVPTKNVRNPVKIDITTDSKTWNLETKLFDYMLNINMMHISPYNCTTGLFQNASKLLKPGGIMITYGPYAHNGVIEPQSNIDFDKGLRRQNPEWGLRDIKELQQIAEAVGMTLTKKHDLPANNKCLIWLKPGNE</sequence>
<name>A0ACB9TLK2_HOLOL</name>